<evidence type="ECO:0000256" key="2">
    <source>
        <dbReference type="SAM" id="SignalP"/>
    </source>
</evidence>
<feature type="signal peptide" evidence="2">
    <location>
        <begin position="1"/>
        <end position="22"/>
    </location>
</feature>
<dbReference type="AlphaFoldDB" id="A0A1H5YU11"/>
<evidence type="ECO:0008006" key="5">
    <source>
        <dbReference type="Google" id="ProtNLM"/>
    </source>
</evidence>
<keyword evidence="4" id="KW-1185">Reference proteome</keyword>
<dbReference type="RefSeq" id="WP_103885436.1">
    <property type="nucleotide sequence ID" value="NZ_FNVU01000004.1"/>
</dbReference>
<keyword evidence="2" id="KW-0732">Signal</keyword>
<dbReference type="Proteomes" id="UP000236754">
    <property type="component" value="Unassembled WGS sequence"/>
</dbReference>
<gene>
    <name evidence="3" type="ORF">SAMN05216223_104133</name>
</gene>
<protein>
    <recommendedName>
        <fullName evidence="5">DUF732 domain-containing protein</fullName>
    </recommendedName>
</protein>
<evidence type="ECO:0000313" key="3">
    <source>
        <dbReference type="EMBL" id="SEG27202.1"/>
    </source>
</evidence>
<feature type="chain" id="PRO_5009290890" description="DUF732 domain-containing protein" evidence="2">
    <location>
        <begin position="23"/>
        <end position="140"/>
    </location>
</feature>
<evidence type="ECO:0000313" key="4">
    <source>
        <dbReference type="Proteomes" id="UP000236754"/>
    </source>
</evidence>
<proteinExistence type="predicted"/>
<evidence type="ECO:0000256" key="1">
    <source>
        <dbReference type="SAM" id="MobiDB-lite"/>
    </source>
</evidence>
<accession>A0A1H5YU11</accession>
<name>A0A1H5YU11_9ACTN</name>
<dbReference type="EMBL" id="FNVU01000004">
    <property type="protein sequence ID" value="SEG27202.1"/>
    <property type="molecule type" value="Genomic_DNA"/>
</dbReference>
<feature type="region of interest" description="Disordered" evidence="1">
    <location>
        <begin position="25"/>
        <end position="67"/>
    </location>
</feature>
<reference evidence="3 4" key="1">
    <citation type="submission" date="2016-10" db="EMBL/GenBank/DDBJ databases">
        <authorList>
            <person name="de Groot N.N."/>
        </authorList>
    </citation>
    <scope>NUCLEOTIDE SEQUENCE [LARGE SCALE GENOMIC DNA]</scope>
    <source>
        <strain evidence="3 4">CGMCC 4.2023</strain>
    </source>
</reference>
<feature type="compositionally biased region" description="Low complexity" evidence="1">
    <location>
        <begin position="34"/>
        <end position="55"/>
    </location>
</feature>
<organism evidence="3 4">
    <name type="scientific">Actinacidiphila yanglinensis</name>
    <dbReference type="NCBI Taxonomy" id="310779"/>
    <lineage>
        <taxon>Bacteria</taxon>
        <taxon>Bacillati</taxon>
        <taxon>Actinomycetota</taxon>
        <taxon>Actinomycetes</taxon>
        <taxon>Kitasatosporales</taxon>
        <taxon>Streptomycetaceae</taxon>
        <taxon>Actinacidiphila</taxon>
    </lineage>
</organism>
<dbReference type="OrthoDB" id="4950130at2"/>
<sequence>MRTRIAAAAVAAAALALFCATACSSGSGDKDAPPTHATTGAAAPTTSAAPATGSPLPRPPAPKGASRQTYLAALKAIDPSLASDPDKVVDEGRTQCTEINTDTQTADHLAAERFGSPGHPLTDAQGAAIDAALKLTVCKS</sequence>